<reference evidence="2 3" key="1">
    <citation type="journal article" date="2014" name="PLoS Genet.">
        <title>Phylogenetically driven sequencing of extremely halophilic archaea reveals strategies for static and dynamic osmo-response.</title>
        <authorList>
            <person name="Becker E.A."/>
            <person name="Seitzer P.M."/>
            <person name="Tritt A."/>
            <person name="Larsen D."/>
            <person name="Krusor M."/>
            <person name="Yao A.I."/>
            <person name="Wu D."/>
            <person name="Madern D."/>
            <person name="Eisen J.A."/>
            <person name="Darling A.E."/>
            <person name="Facciotti M.T."/>
        </authorList>
    </citation>
    <scope>NUCLEOTIDE SEQUENCE [LARGE SCALE GENOMIC DNA]</scope>
    <source>
        <strain evidence="2 3">JCM 14978</strain>
    </source>
</reference>
<dbReference type="Pfam" id="PF06897">
    <property type="entry name" value="DUF1269"/>
    <property type="match status" value="1"/>
</dbReference>
<evidence type="ECO:0000313" key="2">
    <source>
        <dbReference type="EMBL" id="EMA64893.1"/>
    </source>
</evidence>
<dbReference type="STRING" id="1230456.C468_07961"/>
<accession>M0P504</accession>
<protein>
    <recommendedName>
        <fullName evidence="4">Membrane protein of uknown function UCP014873</fullName>
    </recommendedName>
</protein>
<dbReference type="EMBL" id="AOJH01000051">
    <property type="protein sequence ID" value="EMA64893.1"/>
    <property type="molecule type" value="Genomic_DNA"/>
</dbReference>
<name>M0P504_9EURY</name>
<evidence type="ECO:0000256" key="1">
    <source>
        <dbReference type="SAM" id="Phobius"/>
    </source>
</evidence>
<feature type="transmembrane region" description="Helical" evidence="1">
    <location>
        <begin position="38"/>
        <end position="62"/>
    </location>
</feature>
<organism evidence="2 3">
    <name type="scientific">Halorubrum kocurii JCM 14978</name>
    <dbReference type="NCBI Taxonomy" id="1230456"/>
    <lineage>
        <taxon>Archaea</taxon>
        <taxon>Methanobacteriati</taxon>
        <taxon>Methanobacteriota</taxon>
        <taxon>Stenosarchaea group</taxon>
        <taxon>Halobacteria</taxon>
        <taxon>Halobacteriales</taxon>
        <taxon>Haloferacaceae</taxon>
        <taxon>Halorubrum</taxon>
    </lineage>
</organism>
<dbReference type="Proteomes" id="UP000011546">
    <property type="component" value="Unassembled WGS sequence"/>
</dbReference>
<keyword evidence="1" id="KW-0472">Membrane</keyword>
<comment type="caution">
    <text evidence="2">The sequence shown here is derived from an EMBL/GenBank/DDBJ whole genome shotgun (WGS) entry which is preliminary data.</text>
</comment>
<keyword evidence="1" id="KW-0812">Transmembrane</keyword>
<keyword evidence="3" id="KW-1185">Reference proteome</keyword>
<dbReference type="AlphaFoldDB" id="M0P504"/>
<proteinExistence type="predicted"/>
<evidence type="ECO:0000313" key="3">
    <source>
        <dbReference type="Proteomes" id="UP000011546"/>
    </source>
</evidence>
<dbReference type="InterPro" id="IPR009200">
    <property type="entry name" value="DUF1269_membrane"/>
</dbReference>
<gene>
    <name evidence="2" type="ORF">C468_07961</name>
</gene>
<dbReference type="RefSeq" id="WP_008848316.1">
    <property type="nucleotide sequence ID" value="NZ_AOJH01000051.1"/>
</dbReference>
<dbReference type="PATRIC" id="fig|1230456.3.peg.1568"/>
<evidence type="ECO:0008006" key="4">
    <source>
        <dbReference type="Google" id="ProtNLM"/>
    </source>
</evidence>
<keyword evidence="1" id="KW-1133">Transmembrane helix</keyword>
<sequence length="150" mass="16383">MRDRMYELQKRELVKLEDAAVVVRNESGRAKVKQAHSLVGAGALGGAFWGMLIGLLFFAPWLGLLAGTTMGAVTGKLGDIGIDDDFIKETRDAIEPGNSALFLLAREGNTERIKQELSDFEHAFEIIETNLSPDDEDNLRATFAAEEVTG</sequence>